<evidence type="ECO:0000259" key="3">
    <source>
        <dbReference type="PROSITE" id="PS51736"/>
    </source>
</evidence>
<protein>
    <submittedName>
        <fullName evidence="4">Unannotated protein</fullName>
    </submittedName>
</protein>
<keyword evidence="1" id="KW-0238">DNA-binding</keyword>
<dbReference type="EMBL" id="CAEZYR010000044">
    <property type="protein sequence ID" value="CAB4743894.1"/>
    <property type="molecule type" value="Genomic_DNA"/>
</dbReference>
<dbReference type="GO" id="GO:0000150">
    <property type="term" value="F:DNA strand exchange activity"/>
    <property type="evidence" value="ECO:0007669"/>
    <property type="project" value="InterPro"/>
</dbReference>
<dbReference type="Pfam" id="PF00239">
    <property type="entry name" value="Resolvase"/>
    <property type="match status" value="1"/>
</dbReference>
<dbReference type="PROSITE" id="PS51736">
    <property type="entry name" value="RECOMBINASES_3"/>
    <property type="match status" value="1"/>
</dbReference>
<dbReference type="Gene3D" id="3.40.50.1390">
    <property type="entry name" value="Resolvase, N-terminal catalytic domain"/>
    <property type="match status" value="1"/>
</dbReference>
<dbReference type="SUPFAM" id="SSF53041">
    <property type="entry name" value="Resolvase-like"/>
    <property type="match status" value="1"/>
</dbReference>
<accession>A0A6J6TAL5</accession>
<proteinExistence type="predicted"/>
<dbReference type="CDD" id="cd03768">
    <property type="entry name" value="SR_ResInv"/>
    <property type="match status" value="1"/>
</dbReference>
<dbReference type="SMART" id="SM00857">
    <property type="entry name" value="Resolvase"/>
    <property type="match status" value="1"/>
</dbReference>
<keyword evidence="2" id="KW-0233">DNA recombination</keyword>
<feature type="domain" description="Resolvase/invertase-type recombinase catalytic" evidence="3">
    <location>
        <begin position="1"/>
        <end position="113"/>
    </location>
</feature>
<name>A0A6J6TAL5_9ZZZZ</name>
<dbReference type="GO" id="GO:0003677">
    <property type="term" value="F:DNA binding"/>
    <property type="evidence" value="ECO:0007669"/>
    <property type="project" value="UniProtKB-KW"/>
</dbReference>
<dbReference type="AlphaFoldDB" id="A0A6J6TAL5"/>
<dbReference type="PANTHER" id="PTHR30461:SF2">
    <property type="entry name" value="SERINE RECOMBINASE PINE-RELATED"/>
    <property type="match status" value="1"/>
</dbReference>
<evidence type="ECO:0000313" key="4">
    <source>
        <dbReference type="EMBL" id="CAB4743894.1"/>
    </source>
</evidence>
<reference evidence="4" key="1">
    <citation type="submission" date="2020-05" db="EMBL/GenBank/DDBJ databases">
        <authorList>
            <person name="Chiriac C."/>
            <person name="Salcher M."/>
            <person name="Ghai R."/>
            <person name="Kavagutti S V."/>
        </authorList>
    </citation>
    <scope>NUCLEOTIDE SEQUENCE</scope>
</reference>
<evidence type="ECO:0000313" key="5">
    <source>
        <dbReference type="EMBL" id="CAB4834987.1"/>
    </source>
</evidence>
<evidence type="ECO:0000256" key="2">
    <source>
        <dbReference type="ARBA" id="ARBA00023172"/>
    </source>
</evidence>
<organism evidence="4">
    <name type="scientific">freshwater metagenome</name>
    <dbReference type="NCBI Taxonomy" id="449393"/>
    <lineage>
        <taxon>unclassified sequences</taxon>
        <taxon>metagenomes</taxon>
        <taxon>ecological metagenomes</taxon>
    </lineage>
</organism>
<dbReference type="Pfam" id="PF07508">
    <property type="entry name" value="Recombinase"/>
    <property type="match status" value="1"/>
</dbReference>
<dbReference type="EMBL" id="CAFABA010000109">
    <property type="protein sequence ID" value="CAB4834987.1"/>
    <property type="molecule type" value="Genomic_DNA"/>
</dbReference>
<dbReference type="InterPro" id="IPR006119">
    <property type="entry name" value="Resolv_N"/>
</dbReference>
<dbReference type="InterPro" id="IPR036162">
    <property type="entry name" value="Resolvase-like_N_sf"/>
</dbReference>
<gene>
    <name evidence="4" type="ORF">UFOPK2754_01374</name>
    <name evidence="5" type="ORF">UFOPK3139_02263</name>
</gene>
<dbReference type="InterPro" id="IPR050639">
    <property type="entry name" value="SSR_resolvase"/>
</dbReference>
<evidence type="ECO:0000256" key="1">
    <source>
        <dbReference type="ARBA" id="ARBA00023125"/>
    </source>
</evidence>
<dbReference type="PANTHER" id="PTHR30461">
    <property type="entry name" value="DNA-INVERTASE FROM LAMBDOID PROPHAGE"/>
    <property type="match status" value="1"/>
</dbReference>
<dbReference type="InterPro" id="IPR011109">
    <property type="entry name" value="DNA_bind_recombinase_dom"/>
</dbReference>
<sequence>MHLSRIEEDAGLSGKSLNRPGLRAAIEQIEGGLAGALFVAKLDRLSRSLLDFAALMQRSRNRGWSIVALDLGVDTSTPQGEMMASVMASFAQFERRLIGLRTKEALAVKRSQGVVLGRPRIVTSEVSDRISAMRAAGSSLRQIAAALNSLRIRPPRGGDRWQPNTVRRLLLRLGYSHTNRLASGPDFRYCRSAADQTHSQPSPR</sequence>